<name>A0AAD7XJJ4_9STRA</name>
<dbReference type="Gene3D" id="3.40.50.300">
    <property type="entry name" value="P-loop containing nucleotide triphosphate hydrolases"/>
    <property type="match status" value="1"/>
</dbReference>
<dbReference type="EMBL" id="JAQMWT010000671">
    <property type="protein sequence ID" value="KAJ8598500.1"/>
    <property type="molecule type" value="Genomic_DNA"/>
</dbReference>
<dbReference type="Pfam" id="PF02492">
    <property type="entry name" value="cobW"/>
    <property type="match status" value="1"/>
</dbReference>
<dbReference type="InterPro" id="IPR027417">
    <property type="entry name" value="P-loop_NTPase"/>
</dbReference>
<sequence length="471" mass="51561">MVALTPAADSFVCDDQGQRLWFGRLDAEMSRVTKQHELHVHDATAVLMAYVDASVEPTVNSLSPRAGASRGSRCVLCQSHDWAGMRVEPAPKQLPFTVLSGFLGAGKTTHMQRVFQPQKVLRVTVIVNDMPAVNVDGALLRAADVVQKKEHMIELTSTATSEQLSMAKNFTFEDGDGVSPVFNLDIIIIVVDASTFGAELANFVFCHRSPLHLSCQRLDAWAAGAVVLPRAGTSRDWDQECVISLAGRIASLLLHPSGGYRSTAQSGRQADAIAPLWCEGQDDCQNELVVIGCTMATTPPSSPPSRPASSMQAKPPSFEDPFLAHWLFLEAAADAGNDHGHNHDWLACPLTPRAMERRAGVLNIFGVLGRSASKLGLSATPRSPIHRKPNPTENLLHTEHERINPLNNRWRFRIVPTGRAARLNSYRKNRSAWTTSEIHKKHQLGVFFQRELAPAPRGQQTASGRRCSATR</sequence>
<feature type="domain" description="CobW/HypB/UreG nucleotide-binding" evidence="2">
    <location>
        <begin position="95"/>
        <end position="146"/>
    </location>
</feature>
<evidence type="ECO:0000313" key="3">
    <source>
        <dbReference type="EMBL" id="KAJ8598500.1"/>
    </source>
</evidence>
<dbReference type="InterPro" id="IPR051927">
    <property type="entry name" value="Zn_Chap_cDPG_Synth"/>
</dbReference>
<gene>
    <name evidence="3" type="ORF">CTAYLR_001368</name>
</gene>
<evidence type="ECO:0000256" key="1">
    <source>
        <dbReference type="SAM" id="MobiDB-lite"/>
    </source>
</evidence>
<evidence type="ECO:0000259" key="2">
    <source>
        <dbReference type="Pfam" id="PF02492"/>
    </source>
</evidence>
<dbReference type="InterPro" id="IPR003495">
    <property type="entry name" value="CobW/HypB/UreG_nucleotide-bd"/>
</dbReference>
<keyword evidence="4" id="KW-1185">Reference proteome</keyword>
<feature type="region of interest" description="Disordered" evidence="1">
    <location>
        <begin position="452"/>
        <end position="471"/>
    </location>
</feature>
<reference evidence="3" key="1">
    <citation type="submission" date="2023-01" db="EMBL/GenBank/DDBJ databases">
        <title>Metagenome sequencing of chrysophaentin producing Chrysophaeum taylorii.</title>
        <authorList>
            <person name="Davison J."/>
            <person name="Bewley C."/>
        </authorList>
    </citation>
    <scope>NUCLEOTIDE SEQUENCE</scope>
    <source>
        <strain evidence="3">NIES-1699</strain>
    </source>
</reference>
<accession>A0AAD7XJJ4</accession>
<evidence type="ECO:0000313" key="4">
    <source>
        <dbReference type="Proteomes" id="UP001230188"/>
    </source>
</evidence>
<dbReference type="PANTHER" id="PTHR43603:SF1">
    <property type="entry name" value="ZINC-REGULATED GTPASE METALLOPROTEIN ACTIVATOR 1"/>
    <property type="match status" value="1"/>
</dbReference>
<dbReference type="Proteomes" id="UP001230188">
    <property type="component" value="Unassembled WGS sequence"/>
</dbReference>
<dbReference type="PANTHER" id="PTHR43603">
    <property type="entry name" value="COBW DOMAIN-CONTAINING PROTEIN DDB_G0274527"/>
    <property type="match status" value="1"/>
</dbReference>
<dbReference type="SUPFAM" id="SSF52540">
    <property type="entry name" value="P-loop containing nucleoside triphosphate hydrolases"/>
    <property type="match status" value="1"/>
</dbReference>
<comment type="caution">
    <text evidence="3">The sequence shown here is derived from an EMBL/GenBank/DDBJ whole genome shotgun (WGS) entry which is preliminary data.</text>
</comment>
<proteinExistence type="predicted"/>
<organism evidence="3 4">
    <name type="scientific">Chrysophaeum taylorii</name>
    <dbReference type="NCBI Taxonomy" id="2483200"/>
    <lineage>
        <taxon>Eukaryota</taxon>
        <taxon>Sar</taxon>
        <taxon>Stramenopiles</taxon>
        <taxon>Ochrophyta</taxon>
        <taxon>Pelagophyceae</taxon>
        <taxon>Pelagomonadales</taxon>
        <taxon>Pelagomonadaceae</taxon>
        <taxon>Chrysophaeum</taxon>
    </lineage>
</organism>
<dbReference type="AlphaFoldDB" id="A0AAD7XJJ4"/>
<feature type="compositionally biased region" description="Polar residues" evidence="1">
    <location>
        <begin position="458"/>
        <end position="471"/>
    </location>
</feature>
<protein>
    <recommendedName>
        <fullName evidence="2">CobW/HypB/UreG nucleotide-binding domain-containing protein</fullName>
    </recommendedName>
</protein>